<evidence type="ECO:0008006" key="3">
    <source>
        <dbReference type="Google" id="ProtNLM"/>
    </source>
</evidence>
<reference evidence="1 2" key="1">
    <citation type="submission" date="2019-07" db="EMBL/GenBank/DDBJ databases">
        <title>Microlunatus dokdonensis sp. nov. isolated from the rhizospheric soil of the wild plant Elymus tsukushiensis.</title>
        <authorList>
            <person name="Ghim S.-Y."/>
            <person name="Hwang Y.-J."/>
            <person name="Son J.-S."/>
            <person name="Shin J.-H."/>
        </authorList>
    </citation>
    <scope>NUCLEOTIDE SEQUENCE [LARGE SCALE GENOMIC DNA]</scope>
    <source>
        <strain evidence="1 2">KUDC0627</strain>
    </source>
</reference>
<dbReference type="KEGG" id="mik:FOE78_22230"/>
<keyword evidence="2" id="KW-1185">Reference proteome</keyword>
<dbReference type="OrthoDB" id="5016829at2"/>
<dbReference type="Proteomes" id="UP000319263">
    <property type="component" value="Chromosome"/>
</dbReference>
<accession>A0A516Q493</accession>
<sequence length="226" mass="25141">MHHPGWQSTTLQTMINGMAGVGSIEPYGSILRPDELDNWSDLDVRIELTEPIDVDILGLGEIWAWQDVRSGVGQTLRLVFCDGRRIDLSVVDSVIMVPEPPADNQIRFDASLAASRYGRGNRLIGLHLTLGILREALVFSMLLRDRAEGTDHHRLGSEFEERAEQVAKIISSTQIGRRPTVVQRACELYGRWRTELESDYTPDWSGLTAVIDLGTAGTLKARESSS</sequence>
<dbReference type="AlphaFoldDB" id="A0A516Q493"/>
<dbReference type="EMBL" id="CP041692">
    <property type="protein sequence ID" value="QDP98260.1"/>
    <property type="molecule type" value="Genomic_DNA"/>
</dbReference>
<name>A0A516Q493_9ACTN</name>
<proteinExistence type="predicted"/>
<dbReference type="RefSeq" id="WP_143988201.1">
    <property type="nucleotide sequence ID" value="NZ_CP041692.1"/>
</dbReference>
<evidence type="ECO:0000313" key="1">
    <source>
        <dbReference type="EMBL" id="QDP98260.1"/>
    </source>
</evidence>
<gene>
    <name evidence="1" type="ORF">FOE78_22230</name>
</gene>
<protein>
    <recommendedName>
        <fullName evidence="3">Nucleotidyltransferase domain-containing protein</fullName>
    </recommendedName>
</protein>
<evidence type="ECO:0000313" key="2">
    <source>
        <dbReference type="Proteomes" id="UP000319263"/>
    </source>
</evidence>
<organism evidence="1 2">
    <name type="scientific">Microlunatus elymi</name>
    <dbReference type="NCBI Taxonomy" id="2596828"/>
    <lineage>
        <taxon>Bacteria</taxon>
        <taxon>Bacillati</taxon>
        <taxon>Actinomycetota</taxon>
        <taxon>Actinomycetes</taxon>
        <taxon>Propionibacteriales</taxon>
        <taxon>Propionibacteriaceae</taxon>
        <taxon>Microlunatus</taxon>
    </lineage>
</organism>